<evidence type="ECO:0000313" key="2">
    <source>
        <dbReference type="Proteomes" id="UP000215914"/>
    </source>
</evidence>
<dbReference type="Proteomes" id="UP000215914">
    <property type="component" value="Unassembled WGS sequence"/>
</dbReference>
<dbReference type="AlphaFoldDB" id="A0A9K3MZR7"/>
<reference evidence="1" key="2">
    <citation type="submission" date="2020-06" db="EMBL/GenBank/DDBJ databases">
        <title>Helianthus annuus Genome sequencing and assembly Release 2.</title>
        <authorList>
            <person name="Gouzy J."/>
            <person name="Langlade N."/>
            <person name="Munos S."/>
        </authorList>
    </citation>
    <scope>NUCLEOTIDE SEQUENCE</scope>
    <source>
        <tissue evidence="1">Leaves</tissue>
    </source>
</reference>
<accession>A0A9K3MZR7</accession>
<evidence type="ECO:0000313" key="1">
    <source>
        <dbReference type="EMBL" id="KAF5781701.1"/>
    </source>
</evidence>
<protein>
    <submittedName>
        <fullName evidence="1">Uncharacterized protein</fullName>
    </submittedName>
</protein>
<sequence>MSDKKRDSGAVTRGRTRLFNCCSAANHWKERRVAVASVWVAQTTKITGAAFAAWLAVKREEKEQKDRV</sequence>
<organism evidence="1 2">
    <name type="scientific">Helianthus annuus</name>
    <name type="common">Common sunflower</name>
    <dbReference type="NCBI Taxonomy" id="4232"/>
    <lineage>
        <taxon>Eukaryota</taxon>
        <taxon>Viridiplantae</taxon>
        <taxon>Streptophyta</taxon>
        <taxon>Embryophyta</taxon>
        <taxon>Tracheophyta</taxon>
        <taxon>Spermatophyta</taxon>
        <taxon>Magnoliopsida</taxon>
        <taxon>eudicotyledons</taxon>
        <taxon>Gunneridae</taxon>
        <taxon>Pentapetalae</taxon>
        <taxon>asterids</taxon>
        <taxon>campanulids</taxon>
        <taxon>Asterales</taxon>
        <taxon>Asteraceae</taxon>
        <taxon>Asteroideae</taxon>
        <taxon>Heliantheae alliance</taxon>
        <taxon>Heliantheae</taxon>
        <taxon>Helianthus</taxon>
    </lineage>
</organism>
<keyword evidence="2" id="KW-1185">Reference proteome</keyword>
<name>A0A9K3MZR7_HELAN</name>
<comment type="caution">
    <text evidence="1">The sequence shown here is derived from an EMBL/GenBank/DDBJ whole genome shotgun (WGS) entry which is preliminary data.</text>
</comment>
<reference evidence="1" key="1">
    <citation type="journal article" date="2017" name="Nature">
        <title>The sunflower genome provides insights into oil metabolism, flowering and Asterid evolution.</title>
        <authorList>
            <person name="Badouin H."/>
            <person name="Gouzy J."/>
            <person name="Grassa C.J."/>
            <person name="Murat F."/>
            <person name="Staton S.E."/>
            <person name="Cottret L."/>
            <person name="Lelandais-Briere C."/>
            <person name="Owens G.L."/>
            <person name="Carrere S."/>
            <person name="Mayjonade B."/>
            <person name="Legrand L."/>
            <person name="Gill N."/>
            <person name="Kane N.C."/>
            <person name="Bowers J.E."/>
            <person name="Hubner S."/>
            <person name="Bellec A."/>
            <person name="Berard A."/>
            <person name="Berges H."/>
            <person name="Blanchet N."/>
            <person name="Boniface M.C."/>
            <person name="Brunel D."/>
            <person name="Catrice O."/>
            <person name="Chaidir N."/>
            <person name="Claudel C."/>
            <person name="Donnadieu C."/>
            <person name="Faraut T."/>
            <person name="Fievet G."/>
            <person name="Helmstetter N."/>
            <person name="King M."/>
            <person name="Knapp S.J."/>
            <person name="Lai Z."/>
            <person name="Le Paslier M.C."/>
            <person name="Lippi Y."/>
            <person name="Lorenzon L."/>
            <person name="Mandel J.R."/>
            <person name="Marage G."/>
            <person name="Marchand G."/>
            <person name="Marquand E."/>
            <person name="Bret-Mestries E."/>
            <person name="Morien E."/>
            <person name="Nambeesan S."/>
            <person name="Nguyen T."/>
            <person name="Pegot-Espagnet P."/>
            <person name="Pouilly N."/>
            <person name="Raftis F."/>
            <person name="Sallet E."/>
            <person name="Schiex T."/>
            <person name="Thomas J."/>
            <person name="Vandecasteele C."/>
            <person name="Vares D."/>
            <person name="Vear F."/>
            <person name="Vautrin S."/>
            <person name="Crespi M."/>
            <person name="Mangin B."/>
            <person name="Burke J.M."/>
            <person name="Salse J."/>
            <person name="Munos S."/>
            <person name="Vincourt P."/>
            <person name="Rieseberg L.H."/>
            <person name="Langlade N.B."/>
        </authorList>
    </citation>
    <scope>NUCLEOTIDE SEQUENCE</scope>
    <source>
        <tissue evidence="1">Leaves</tissue>
    </source>
</reference>
<dbReference type="EMBL" id="MNCJ02000326">
    <property type="protein sequence ID" value="KAF5781701.1"/>
    <property type="molecule type" value="Genomic_DNA"/>
</dbReference>
<proteinExistence type="predicted"/>
<gene>
    <name evidence="1" type="ORF">HanXRQr2_Chr11g0486821</name>
</gene>
<dbReference type="Gramene" id="mRNA:HanXRQr2_Chr11g0486821">
    <property type="protein sequence ID" value="CDS:HanXRQr2_Chr11g0486821.1"/>
    <property type="gene ID" value="HanXRQr2_Chr11g0486821"/>
</dbReference>